<proteinExistence type="predicted"/>
<evidence type="ECO:0000313" key="1">
    <source>
        <dbReference type="EMBL" id="KAH3859982.1"/>
    </source>
</evidence>
<keyword evidence="2" id="KW-1185">Reference proteome</keyword>
<dbReference type="AlphaFoldDB" id="A0A9D4RAV2"/>
<protein>
    <submittedName>
        <fullName evidence="1">Uncharacterized protein</fullName>
    </submittedName>
</protein>
<gene>
    <name evidence="1" type="ORF">DPMN_102803</name>
</gene>
<name>A0A9D4RAV2_DREPO</name>
<organism evidence="1 2">
    <name type="scientific">Dreissena polymorpha</name>
    <name type="common">Zebra mussel</name>
    <name type="synonym">Mytilus polymorpha</name>
    <dbReference type="NCBI Taxonomy" id="45954"/>
    <lineage>
        <taxon>Eukaryota</taxon>
        <taxon>Metazoa</taxon>
        <taxon>Spiralia</taxon>
        <taxon>Lophotrochozoa</taxon>
        <taxon>Mollusca</taxon>
        <taxon>Bivalvia</taxon>
        <taxon>Autobranchia</taxon>
        <taxon>Heteroconchia</taxon>
        <taxon>Euheterodonta</taxon>
        <taxon>Imparidentia</taxon>
        <taxon>Neoheterodontei</taxon>
        <taxon>Myida</taxon>
        <taxon>Dreissenoidea</taxon>
        <taxon>Dreissenidae</taxon>
        <taxon>Dreissena</taxon>
    </lineage>
</organism>
<reference evidence="1" key="1">
    <citation type="journal article" date="2019" name="bioRxiv">
        <title>The Genome of the Zebra Mussel, Dreissena polymorpha: A Resource for Invasive Species Research.</title>
        <authorList>
            <person name="McCartney M.A."/>
            <person name="Auch B."/>
            <person name="Kono T."/>
            <person name="Mallez S."/>
            <person name="Zhang Y."/>
            <person name="Obille A."/>
            <person name="Becker A."/>
            <person name="Abrahante J.E."/>
            <person name="Garbe J."/>
            <person name="Badalamenti J.P."/>
            <person name="Herman A."/>
            <person name="Mangelson H."/>
            <person name="Liachko I."/>
            <person name="Sullivan S."/>
            <person name="Sone E.D."/>
            <person name="Koren S."/>
            <person name="Silverstein K.A.T."/>
            <person name="Beckman K.B."/>
            <person name="Gohl D.M."/>
        </authorList>
    </citation>
    <scope>NUCLEOTIDE SEQUENCE</scope>
    <source>
        <strain evidence="1">Duluth1</strain>
        <tissue evidence="1">Whole animal</tissue>
    </source>
</reference>
<evidence type="ECO:0000313" key="2">
    <source>
        <dbReference type="Proteomes" id="UP000828390"/>
    </source>
</evidence>
<reference evidence="1" key="2">
    <citation type="submission" date="2020-11" db="EMBL/GenBank/DDBJ databases">
        <authorList>
            <person name="McCartney M.A."/>
            <person name="Auch B."/>
            <person name="Kono T."/>
            <person name="Mallez S."/>
            <person name="Becker A."/>
            <person name="Gohl D.M."/>
            <person name="Silverstein K.A.T."/>
            <person name="Koren S."/>
            <person name="Bechman K.B."/>
            <person name="Herman A."/>
            <person name="Abrahante J.E."/>
            <person name="Garbe J."/>
        </authorList>
    </citation>
    <scope>NUCLEOTIDE SEQUENCE</scope>
    <source>
        <strain evidence="1">Duluth1</strain>
        <tissue evidence="1">Whole animal</tissue>
    </source>
</reference>
<comment type="caution">
    <text evidence="1">The sequence shown here is derived from an EMBL/GenBank/DDBJ whole genome shotgun (WGS) entry which is preliminary data.</text>
</comment>
<accession>A0A9D4RAV2</accession>
<dbReference type="Proteomes" id="UP000828390">
    <property type="component" value="Unassembled WGS sequence"/>
</dbReference>
<sequence length="108" mass="12141">MCVLDENGHVHLFEGNYHQQYMQLRSGELQIEWLCIGCRNPPLNSTAESDEPPPLEVPDQFSQLGVVLTFQDVDGSSTSAAPLRPLFRTQSRIEAYTNPQSGKDHQDL</sequence>
<dbReference type="EMBL" id="JAIWYP010000003">
    <property type="protein sequence ID" value="KAH3859982.1"/>
    <property type="molecule type" value="Genomic_DNA"/>
</dbReference>